<comment type="caution">
    <text evidence="1">The sequence shown here is derived from an EMBL/GenBank/DDBJ whole genome shotgun (WGS) entry which is preliminary data.</text>
</comment>
<organism evidence="1 2">
    <name type="scientific">Candidatus Giovannonibacteria bacterium GW2011_GWB1_47_6b</name>
    <dbReference type="NCBI Taxonomy" id="1618655"/>
    <lineage>
        <taxon>Bacteria</taxon>
        <taxon>Candidatus Giovannoniibacteriota</taxon>
    </lineage>
</organism>
<dbReference type="AlphaFoldDB" id="A0A0G1T5N3"/>
<evidence type="ECO:0000313" key="2">
    <source>
        <dbReference type="Proteomes" id="UP000034682"/>
    </source>
</evidence>
<accession>A0A0G1T5N3</accession>
<dbReference type="EMBL" id="LCOK01000007">
    <property type="protein sequence ID" value="KKU77072.1"/>
    <property type="molecule type" value="Genomic_DNA"/>
</dbReference>
<reference evidence="1 2" key="1">
    <citation type="journal article" date="2015" name="Nature">
        <title>rRNA introns, odd ribosomes, and small enigmatic genomes across a large radiation of phyla.</title>
        <authorList>
            <person name="Brown C.T."/>
            <person name="Hug L.A."/>
            <person name="Thomas B.C."/>
            <person name="Sharon I."/>
            <person name="Castelle C.J."/>
            <person name="Singh A."/>
            <person name="Wilkins M.J."/>
            <person name="Williams K.H."/>
            <person name="Banfield J.F."/>
        </authorList>
    </citation>
    <scope>NUCLEOTIDE SEQUENCE [LARGE SCALE GENOMIC DNA]</scope>
</reference>
<gene>
    <name evidence="1" type="ORF">UY02_C0007G0008</name>
</gene>
<evidence type="ECO:0000313" key="1">
    <source>
        <dbReference type="EMBL" id="KKU77072.1"/>
    </source>
</evidence>
<protein>
    <submittedName>
        <fullName evidence="1">Uncharacterized protein</fullName>
    </submittedName>
</protein>
<proteinExistence type="predicted"/>
<dbReference type="Proteomes" id="UP000034682">
    <property type="component" value="Unassembled WGS sequence"/>
</dbReference>
<sequence>MRIVTLLSLAAIFPLVGCSAIESEVLYREIPARPIAEKVAVIEEMNCDNPKAVEYCAELMKAELERMGYRIADEPGALRIRFWAKLVAVRCDNPEDDYTSSGFLIRVYHPYPGVKHFPNKILELSDGRTSYITFERALLYIHCKDVVPRMLKKMDECLFPAN</sequence>
<name>A0A0G1T5N3_9BACT</name>